<keyword evidence="2" id="KW-1185">Reference proteome</keyword>
<organism evidence="1 2">
    <name type="scientific">Menidia menidia</name>
    <name type="common">Atlantic silverside</name>
    <dbReference type="NCBI Taxonomy" id="238744"/>
    <lineage>
        <taxon>Eukaryota</taxon>
        <taxon>Metazoa</taxon>
        <taxon>Chordata</taxon>
        <taxon>Craniata</taxon>
        <taxon>Vertebrata</taxon>
        <taxon>Euteleostomi</taxon>
        <taxon>Actinopterygii</taxon>
        <taxon>Neopterygii</taxon>
        <taxon>Teleostei</taxon>
        <taxon>Neoteleostei</taxon>
        <taxon>Acanthomorphata</taxon>
        <taxon>Ovalentaria</taxon>
        <taxon>Atherinomorphae</taxon>
        <taxon>Atheriniformes</taxon>
        <taxon>Atherinopsidae</taxon>
        <taxon>Menidiinae</taxon>
        <taxon>Menidia</taxon>
    </lineage>
</organism>
<comment type="caution">
    <text evidence="1">The sequence shown here is derived from an EMBL/GenBank/DDBJ whole genome shotgun (WGS) entry which is preliminary data.</text>
</comment>
<name>A0A8S4B9J4_9TELE</name>
<evidence type="ECO:0000313" key="2">
    <source>
        <dbReference type="Proteomes" id="UP000677803"/>
    </source>
</evidence>
<proteinExistence type="predicted"/>
<sequence length="409" mass="45991">MGHCEGEPVRDPKLRLAFLEGQGAQAVLVVLEVQGGHLDQCYLVDQFDLGVLNFPRQDNQGYRVVLYHLFDLVAQEVQLVPLVLNALWSLMAFIPGFSYLSSWSLQPSSAWGTRYTSNASFSFGATPSSPFCPGKPRLPGGPLLVILVSLVVLSHRVALSTLILRENQVFLVSLVDQGGPLGQVDLVVHRVLSSLENQVNQVLCLPLGLEFQETQADLFDQLPLEDLAVLVIPDLLFLKSQGVQWDLGDLEDPEVPLALHHRLDQGHLLFLRVQVLRVFPAILAYQLFHFLCSPEDQGALVFLKDLAIPDPEAQLDLVVLVVLLVLGDPEFLAAQWCPFGDLGRHLRKVFSKLSEQWNIFAIGYELNVIFNCFPIPFEKLNWAMWQVFDTLIRYGWFPFRVVVRQVSFQ</sequence>
<reference evidence="1" key="1">
    <citation type="submission" date="2021-05" db="EMBL/GenBank/DDBJ databases">
        <authorList>
            <person name="Tigano A."/>
        </authorList>
    </citation>
    <scope>NUCLEOTIDE SEQUENCE</scope>
</reference>
<dbReference type="AlphaFoldDB" id="A0A8S4B9J4"/>
<dbReference type="Proteomes" id="UP000677803">
    <property type="component" value="Unassembled WGS sequence"/>
</dbReference>
<gene>
    <name evidence="1" type="ORF">MMEN_LOCUS13605</name>
</gene>
<dbReference type="OrthoDB" id="10646682at2759"/>
<evidence type="ECO:0000313" key="1">
    <source>
        <dbReference type="EMBL" id="CAG5934294.1"/>
    </source>
</evidence>
<dbReference type="EMBL" id="CAJRST010015557">
    <property type="protein sequence ID" value="CAG5934294.1"/>
    <property type="molecule type" value="Genomic_DNA"/>
</dbReference>
<accession>A0A8S4B9J4</accession>
<protein>
    <submittedName>
        <fullName evidence="1">(Atlantic silverside) hypothetical protein</fullName>
    </submittedName>
</protein>